<keyword evidence="3" id="KW-1185">Reference proteome</keyword>
<keyword evidence="1" id="KW-0472">Membrane</keyword>
<accession>A0A6G1F4Q1</accession>
<sequence>MGRESQIAGVTSNMNFFQIFATPVVFWVMWRRNVMARSGRRISNSLGIGCGRHQRRNGINGGAGRGGAAQVEATTLSLQNPGGVARQGGGRNQAKIFRKRNPWRTVISAMMGRVR</sequence>
<name>A0A6G1F4Q1_9ORYZ</name>
<evidence type="ECO:0000256" key="1">
    <source>
        <dbReference type="SAM" id="Phobius"/>
    </source>
</evidence>
<dbReference type="EMBL" id="SPHZ02000001">
    <property type="protein sequence ID" value="KAF0931843.1"/>
    <property type="molecule type" value="Genomic_DNA"/>
</dbReference>
<comment type="caution">
    <text evidence="2">The sequence shown here is derived from an EMBL/GenBank/DDBJ whole genome shotgun (WGS) entry which is preliminary data.</text>
</comment>
<keyword evidence="1" id="KW-0812">Transmembrane</keyword>
<feature type="transmembrane region" description="Helical" evidence="1">
    <location>
        <begin position="12"/>
        <end position="30"/>
    </location>
</feature>
<protein>
    <submittedName>
        <fullName evidence="2">Uncharacterized protein</fullName>
    </submittedName>
</protein>
<evidence type="ECO:0000313" key="3">
    <source>
        <dbReference type="Proteomes" id="UP000479710"/>
    </source>
</evidence>
<organism evidence="2 3">
    <name type="scientific">Oryza meyeriana var. granulata</name>
    <dbReference type="NCBI Taxonomy" id="110450"/>
    <lineage>
        <taxon>Eukaryota</taxon>
        <taxon>Viridiplantae</taxon>
        <taxon>Streptophyta</taxon>
        <taxon>Embryophyta</taxon>
        <taxon>Tracheophyta</taxon>
        <taxon>Spermatophyta</taxon>
        <taxon>Magnoliopsida</taxon>
        <taxon>Liliopsida</taxon>
        <taxon>Poales</taxon>
        <taxon>Poaceae</taxon>
        <taxon>BOP clade</taxon>
        <taxon>Oryzoideae</taxon>
        <taxon>Oryzeae</taxon>
        <taxon>Oryzinae</taxon>
        <taxon>Oryza</taxon>
        <taxon>Oryza meyeriana</taxon>
    </lineage>
</organism>
<keyword evidence="1" id="KW-1133">Transmembrane helix</keyword>
<gene>
    <name evidence="2" type="ORF">E2562_005806</name>
</gene>
<reference evidence="2 3" key="1">
    <citation type="submission" date="2019-11" db="EMBL/GenBank/DDBJ databases">
        <title>Whole genome sequence of Oryza granulata.</title>
        <authorList>
            <person name="Li W."/>
        </authorList>
    </citation>
    <scope>NUCLEOTIDE SEQUENCE [LARGE SCALE GENOMIC DNA]</scope>
    <source>
        <strain evidence="3">cv. Menghai</strain>
        <tissue evidence="2">Leaf</tissue>
    </source>
</reference>
<evidence type="ECO:0000313" key="2">
    <source>
        <dbReference type="EMBL" id="KAF0931843.1"/>
    </source>
</evidence>
<dbReference type="AlphaFoldDB" id="A0A6G1F4Q1"/>
<proteinExistence type="predicted"/>
<dbReference type="Proteomes" id="UP000479710">
    <property type="component" value="Unassembled WGS sequence"/>
</dbReference>